<evidence type="ECO:0000313" key="1">
    <source>
        <dbReference type="EMBL" id="MDN4482637.1"/>
    </source>
</evidence>
<organism evidence="1 2">
    <name type="scientific">Demequina lignilytica</name>
    <dbReference type="NCBI Taxonomy" id="3051663"/>
    <lineage>
        <taxon>Bacteria</taxon>
        <taxon>Bacillati</taxon>
        <taxon>Actinomycetota</taxon>
        <taxon>Actinomycetes</taxon>
        <taxon>Micrococcales</taxon>
        <taxon>Demequinaceae</taxon>
        <taxon>Demequina</taxon>
    </lineage>
</organism>
<sequence>MRWERLFDDLEARLAAEQRAELAAEVAERVVVERSAVAMSARLAAHRGGEIVLLLEGGLRVRGTLRSVAADGVLLDTDGGEALIPEHAIVLAESLARRVATRGVVESRLRLTSMLRSLAEQRARVVVETGAGTVAGALVGVGADHVDLEGDGPVRTVALGAVRILRAAPERPF</sequence>
<evidence type="ECO:0008006" key="3">
    <source>
        <dbReference type="Google" id="ProtNLM"/>
    </source>
</evidence>
<accession>A0AB35MFT1</accession>
<protein>
    <recommendedName>
        <fullName evidence="3">Fis family transcriptional regulator</fullName>
    </recommendedName>
</protein>
<comment type="caution">
    <text evidence="1">The sequence shown here is derived from an EMBL/GenBank/DDBJ whole genome shotgun (WGS) entry which is preliminary data.</text>
</comment>
<gene>
    <name evidence="1" type="ORF">QQ002_03675</name>
</gene>
<dbReference type="RefSeq" id="WP_301159726.1">
    <property type="nucleotide sequence ID" value="NZ_JAUHQB010000002.1"/>
</dbReference>
<dbReference type="AlphaFoldDB" id="A0AB35MFT1"/>
<evidence type="ECO:0000313" key="2">
    <source>
        <dbReference type="Proteomes" id="UP001172756"/>
    </source>
</evidence>
<dbReference type="Proteomes" id="UP001172756">
    <property type="component" value="Unassembled WGS sequence"/>
</dbReference>
<reference evidence="1 2" key="1">
    <citation type="submission" date="2023-06" db="EMBL/GenBank/DDBJ databases">
        <title>SYSU T0a273.</title>
        <authorList>
            <person name="Gao L."/>
            <person name="Fang B.-Z."/>
            <person name="Li W.-J."/>
        </authorList>
    </citation>
    <scope>NUCLEOTIDE SEQUENCE [LARGE SCALE GENOMIC DNA]</scope>
    <source>
        <strain evidence="1 2">SYSU T0a273</strain>
    </source>
</reference>
<dbReference type="EMBL" id="JAUHQB010000002">
    <property type="protein sequence ID" value="MDN4482637.1"/>
    <property type="molecule type" value="Genomic_DNA"/>
</dbReference>
<name>A0AB35MFT1_9MICO</name>
<proteinExistence type="predicted"/>